<dbReference type="Pfam" id="PF02954">
    <property type="entry name" value="HTH_8"/>
    <property type="match status" value="1"/>
</dbReference>
<dbReference type="InterPro" id="IPR000014">
    <property type="entry name" value="PAS"/>
</dbReference>
<dbReference type="Gene3D" id="3.40.50.300">
    <property type="entry name" value="P-loop containing nucleotide triphosphate hydrolases"/>
    <property type="match status" value="1"/>
</dbReference>
<dbReference type="STRING" id="1123291.SAMN04490355_104311"/>
<dbReference type="InterPro" id="IPR027417">
    <property type="entry name" value="P-loop_NTPase"/>
</dbReference>
<dbReference type="Pfam" id="PF00989">
    <property type="entry name" value="PAS"/>
    <property type="match status" value="2"/>
</dbReference>
<dbReference type="PROSITE" id="PS50112">
    <property type="entry name" value="PAS"/>
    <property type="match status" value="2"/>
</dbReference>
<evidence type="ECO:0000259" key="7">
    <source>
        <dbReference type="PROSITE" id="PS50112"/>
    </source>
</evidence>
<dbReference type="Pfam" id="PF00571">
    <property type="entry name" value="CBS"/>
    <property type="match status" value="2"/>
</dbReference>
<dbReference type="Gene3D" id="3.10.580.10">
    <property type="entry name" value="CBS-domain"/>
    <property type="match status" value="1"/>
</dbReference>
<dbReference type="SUPFAM" id="SSF46689">
    <property type="entry name" value="Homeodomain-like"/>
    <property type="match status" value="1"/>
</dbReference>
<dbReference type="InterPro" id="IPR025662">
    <property type="entry name" value="Sigma_54_int_dom_ATP-bd_1"/>
</dbReference>
<dbReference type="AlphaFoldDB" id="A0A1I4NAI5"/>
<evidence type="ECO:0000256" key="4">
    <source>
        <dbReference type="ARBA" id="ARBA00023163"/>
    </source>
</evidence>
<dbReference type="InterPro" id="IPR035965">
    <property type="entry name" value="PAS-like_dom_sf"/>
</dbReference>
<dbReference type="Pfam" id="PF00158">
    <property type="entry name" value="Sigma54_activat"/>
    <property type="match status" value="1"/>
</dbReference>
<dbReference type="SUPFAM" id="SSF54631">
    <property type="entry name" value="CBS-domain pair"/>
    <property type="match status" value="1"/>
</dbReference>
<evidence type="ECO:0000256" key="1">
    <source>
        <dbReference type="ARBA" id="ARBA00022741"/>
    </source>
</evidence>
<dbReference type="InterPro" id="IPR002078">
    <property type="entry name" value="Sigma_54_int"/>
</dbReference>
<evidence type="ECO:0000313" key="9">
    <source>
        <dbReference type="EMBL" id="SFM12327.1"/>
    </source>
</evidence>
<evidence type="ECO:0000259" key="8">
    <source>
        <dbReference type="PROSITE" id="PS51371"/>
    </source>
</evidence>
<gene>
    <name evidence="9" type="ORF">SAMN04490355_104311</name>
</gene>
<dbReference type="CDD" id="cd00009">
    <property type="entry name" value="AAA"/>
    <property type="match status" value="1"/>
</dbReference>
<dbReference type="EMBL" id="FOTS01000043">
    <property type="protein sequence ID" value="SFM12327.1"/>
    <property type="molecule type" value="Genomic_DNA"/>
</dbReference>
<dbReference type="Pfam" id="PF25601">
    <property type="entry name" value="AAA_lid_14"/>
    <property type="match status" value="1"/>
</dbReference>
<dbReference type="Gene3D" id="1.10.8.60">
    <property type="match status" value="1"/>
</dbReference>
<keyword evidence="4" id="KW-0804">Transcription</keyword>
<evidence type="ECO:0000256" key="5">
    <source>
        <dbReference type="PROSITE-ProRule" id="PRU00703"/>
    </source>
</evidence>
<dbReference type="InterPro" id="IPR013767">
    <property type="entry name" value="PAS_fold"/>
</dbReference>
<keyword evidence="1" id="KW-0547">Nucleotide-binding</keyword>
<dbReference type="PANTHER" id="PTHR32071:SF57">
    <property type="entry name" value="C4-DICARBOXYLATE TRANSPORT TRANSCRIPTIONAL REGULATORY PROTEIN DCTD"/>
    <property type="match status" value="1"/>
</dbReference>
<dbReference type="InterPro" id="IPR000644">
    <property type="entry name" value="CBS_dom"/>
</dbReference>
<evidence type="ECO:0000259" key="6">
    <source>
        <dbReference type="PROSITE" id="PS50045"/>
    </source>
</evidence>
<dbReference type="InterPro" id="IPR046342">
    <property type="entry name" value="CBS_dom_sf"/>
</dbReference>
<dbReference type="InterPro" id="IPR002197">
    <property type="entry name" value="HTH_Fis"/>
</dbReference>
<dbReference type="InterPro" id="IPR009057">
    <property type="entry name" value="Homeodomain-like_sf"/>
</dbReference>
<dbReference type="SUPFAM" id="SSF52540">
    <property type="entry name" value="P-loop containing nucleoside triphosphate hydrolases"/>
    <property type="match status" value="1"/>
</dbReference>
<evidence type="ECO:0000313" key="10">
    <source>
        <dbReference type="Proteomes" id="UP000199520"/>
    </source>
</evidence>
<dbReference type="Gene3D" id="1.10.10.60">
    <property type="entry name" value="Homeodomain-like"/>
    <property type="match status" value="1"/>
</dbReference>
<dbReference type="RefSeq" id="WP_090941268.1">
    <property type="nucleotide sequence ID" value="NZ_FOTS01000043.1"/>
</dbReference>
<dbReference type="GO" id="GO:0006355">
    <property type="term" value="P:regulation of DNA-templated transcription"/>
    <property type="evidence" value="ECO:0007669"/>
    <property type="project" value="InterPro"/>
</dbReference>
<dbReference type="CDD" id="cd02205">
    <property type="entry name" value="CBS_pair_SF"/>
    <property type="match status" value="1"/>
</dbReference>
<dbReference type="PROSITE" id="PS00675">
    <property type="entry name" value="SIGMA54_INTERACT_1"/>
    <property type="match status" value="1"/>
</dbReference>
<dbReference type="Proteomes" id="UP000199520">
    <property type="component" value="Unassembled WGS sequence"/>
</dbReference>
<feature type="domain" description="CBS" evidence="8">
    <location>
        <begin position="7"/>
        <end position="64"/>
    </location>
</feature>
<dbReference type="SMART" id="SM00382">
    <property type="entry name" value="AAA"/>
    <property type="match status" value="1"/>
</dbReference>
<organism evidence="9 10">
    <name type="scientific">Pelosinus propionicus DSM 13327</name>
    <dbReference type="NCBI Taxonomy" id="1123291"/>
    <lineage>
        <taxon>Bacteria</taxon>
        <taxon>Bacillati</taxon>
        <taxon>Bacillota</taxon>
        <taxon>Negativicutes</taxon>
        <taxon>Selenomonadales</taxon>
        <taxon>Sporomusaceae</taxon>
        <taxon>Pelosinus</taxon>
    </lineage>
</organism>
<name>A0A1I4NAI5_9FIRM</name>
<keyword evidence="5" id="KW-0129">CBS domain</keyword>
<dbReference type="OrthoDB" id="9765164at2"/>
<proteinExistence type="predicted"/>
<dbReference type="GO" id="GO:0005524">
    <property type="term" value="F:ATP binding"/>
    <property type="evidence" value="ECO:0007669"/>
    <property type="project" value="UniProtKB-KW"/>
</dbReference>
<dbReference type="SUPFAM" id="SSF55785">
    <property type="entry name" value="PYP-like sensor domain (PAS domain)"/>
    <property type="match status" value="2"/>
</dbReference>
<dbReference type="PRINTS" id="PR01590">
    <property type="entry name" value="HTHFIS"/>
</dbReference>
<feature type="domain" description="PAS" evidence="7">
    <location>
        <begin position="245"/>
        <end position="293"/>
    </location>
</feature>
<dbReference type="GO" id="GO:0043565">
    <property type="term" value="F:sequence-specific DNA binding"/>
    <property type="evidence" value="ECO:0007669"/>
    <property type="project" value="InterPro"/>
</dbReference>
<evidence type="ECO:0000256" key="3">
    <source>
        <dbReference type="ARBA" id="ARBA00023015"/>
    </source>
</evidence>
<dbReference type="PROSITE" id="PS50045">
    <property type="entry name" value="SIGMA54_INTERACT_4"/>
    <property type="match status" value="1"/>
</dbReference>
<feature type="domain" description="Sigma-54 factor interaction" evidence="6">
    <location>
        <begin position="385"/>
        <end position="615"/>
    </location>
</feature>
<dbReference type="Gene3D" id="3.30.450.20">
    <property type="entry name" value="PAS domain"/>
    <property type="match status" value="2"/>
</dbReference>
<feature type="domain" description="CBS" evidence="8">
    <location>
        <begin position="71"/>
        <end position="128"/>
    </location>
</feature>
<dbReference type="SMART" id="SM00091">
    <property type="entry name" value="PAS"/>
    <property type="match status" value="2"/>
</dbReference>
<sequence length="696" mass="77072">MRIRDLMNMNVVTVLPTMMLKEAAVILNNAGADKALVVDDDGKLIGFISQRGFIKAVAISGIDGLCVKDIMTNRIVPLLYTKSVSELKEEFTLNECPFFPVVDGENRPIGILHQTDVVTYLSDRSLLLVEDTQAIIQSLYNGVTAVNAEGIVTLFNAAAEFITGLTADAVIGHHVDHVLPNSRLMRVLETGETEVNQQQTIGNCKIITTRSPILNGNKVIGAVAVFQNITELQTVAVELENVKNLKSTLESAIESFFEGIVIVDRSGKITMINQSYCDFLGAERERVIGQHVVDVIPNTRMHVVAQDGKAEITEIQRINDHNCVVTRIPIVKDGETVGAVGKVVFKDVKDLKILSNKLNKLEFELEYYKEELRKAYGGKYTFDSIIGTSEKMQWIKSIALKAAKGNSTVLILGESGTGKEVFAQSIHNGGIRNNGPFIKVNCAALPENLLETELFGYDEGAFTGAKKGGKPGKFELANRGTIFLDEIGDMPISMQVKLLRVLQEREFERVGGTRTIKLDLRVIAATNRDLTKMIEKGEFRQDLYYRLDIISLAIPPLRERTEDIPALCDMLLKKINKRVQHDVEGVAAATLKLLMAYKWPGNVRELENVLERALNLMDDHEVLIAPEHLPPIVKKVNKDIEPIEVSDNLAGMLDDAEKQAILKVLEEAGGNKSKAAKILGIHRSGFYQKLQKHNIK</sequence>
<keyword evidence="3" id="KW-0805">Transcription regulation</keyword>
<dbReference type="CDD" id="cd00130">
    <property type="entry name" value="PAS"/>
    <property type="match status" value="2"/>
</dbReference>
<accession>A0A1I4NAI5</accession>
<dbReference type="SMART" id="SM00116">
    <property type="entry name" value="CBS"/>
    <property type="match status" value="2"/>
</dbReference>
<reference evidence="10" key="1">
    <citation type="submission" date="2016-10" db="EMBL/GenBank/DDBJ databases">
        <authorList>
            <person name="Varghese N."/>
            <person name="Submissions S."/>
        </authorList>
    </citation>
    <scope>NUCLEOTIDE SEQUENCE [LARGE SCALE GENOMIC DNA]</scope>
    <source>
        <strain evidence="10">DSM 13327</strain>
    </source>
</reference>
<dbReference type="PROSITE" id="PS00688">
    <property type="entry name" value="SIGMA54_INTERACT_3"/>
    <property type="match status" value="1"/>
</dbReference>
<evidence type="ECO:0000256" key="2">
    <source>
        <dbReference type="ARBA" id="ARBA00022840"/>
    </source>
</evidence>
<dbReference type="InterPro" id="IPR058031">
    <property type="entry name" value="AAA_lid_NorR"/>
</dbReference>
<dbReference type="FunFam" id="3.40.50.300:FF:000006">
    <property type="entry name" value="DNA-binding transcriptional regulator NtrC"/>
    <property type="match status" value="1"/>
</dbReference>
<dbReference type="InterPro" id="IPR025944">
    <property type="entry name" value="Sigma_54_int_dom_CS"/>
</dbReference>
<keyword evidence="10" id="KW-1185">Reference proteome</keyword>
<feature type="domain" description="PAS" evidence="7">
    <location>
        <begin position="128"/>
        <end position="183"/>
    </location>
</feature>
<dbReference type="PANTHER" id="PTHR32071">
    <property type="entry name" value="TRANSCRIPTIONAL REGULATORY PROTEIN"/>
    <property type="match status" value="1"/>
</dbReference>
<keyword evidence="2" id="KW-0067">ATP-binding</keyword>
<dbReference type="NCBIfam" id="TIGR00229">
    <property type="entry name" value="sensory_box"/>
    <property type="match status" value="2"/>
</dbReference>
<protein>
    <submittedName>
        <fullName evidence="9">PAS domain S-box-containing protein</fullName>
    </submittedName>
</protein>
<dbReference type="PROSITE" id="PS51371">
    <property type="entry name" value="CBS"/>
    <property type="match status" value="2"/>
</dbReference>
<dbReference type="InterPro" id="IPR003593">
    <property type="entry name" value="AAA+_ATPase"/>
</dbReference>